<feature type="domain" description="DUF7513" evidence="1">
    <location>
        <begin position="1"/>
        <end position="81"/>
    </location>
</feature>
<accession>A0A1I3R260</accession>
<reference evidence="2 3" key="1">
    <citation type="submission" date="2016-10" db="EMBL/GenBank/DDBJ databases">
        <authorList>
            <person name="de Groot N.N."/>
        </authorList>
    </citation>
    <scope>NUCLEOTIDE SEQUENCE [LARGE SCALE GENOMIC DNA]</scope>
    <source>
        <strain evidence="2 3">SP2</strain>
    </source>
</reference>
<dbReference type="Pfam" id="PF24353">
    <property type="entry name" value="DUF7513"/>
    <property type="match status" value="1"/>
</dbReference>
<dbReference type="InterPro" id="IPR055935">
    <property type="entry name" value="DUF7513"/>
</dbReference>
<dbReference type="AlphaFoldDB" id="A0A1I3R260"/>
<dbReference type="RefSeq" id="WP_005579771.1">
    <property type="nucleotide sequence ID" value="NZ_FORO01000026.1"/>
</dbReference>
<dbReference type="GeneID" id="14206518"/>
<proteinExistence type="predicted"/>
<dbReference type="OMA" id="WRFRSSE"/>
<gene>
    <name evidence="2" type="ORF">SAMN05443661_12629</name>
</gene>
<evidence type="ECO:0000313" key="3">
    <source>
        <dbReference type="Proteomes" id="UP000182829"/>
    </source>
</evidence>
<dbReference type="OrthoDB" id="198699at2157"/>
<evidence type="ECO:0000259" key="1">
    <source>
        <dbReference type="Pfam" id="PF24353"/>
    </source>
</evidence>
<evidence type="ECO:0000313" key="2">
    <source>
        <dbReference type="EMBL" id="SFJ39336.1"/>
    </source>
</evidence>
<name>A0A1I3R260_9EURY</name>
<dbReference type="EMBL" id="FORO01000026">
    <property type="protein sequence ID" value="SFJ39336.1"/>
    <property type="molecule type" value="Genomic_DNA"/>
</dbReference>
<organism evidence="2 3">
    <name type="scientific">Natronobacterium gregoryi</name>
    <dbReference type="NCBI Taxonomy" id="44930"/>
    <lineage>
        <taxon>Archaea</taxon>
        <taxon>Methanobacteriati</taxon>
        <taxon>Methanobacteriota</taxon>
        <taxon>Stenosarchaea group</taxon>
        <taxon>Halobacteria</taxon>
        <taxon>Halobacteriales</taxon>
        <taxon>Natrialbaceae</taxon>
        <taxon>Natronobacterium</taxon>
    </lineage>
</organism>
<dbReference type="Proteomes" id="UP000182829">
    <property type="component" value="Unassembled WGS sequence"/>
</dbReference>
<protein>
    <recommendedName>
        <fullName evidence="1">DUF7513 domain-containing protein</fullName>
    </recommendedName>
</protein>
<sequence length="91" mass="9969">MSMLSSYFKGWTFRSTTPSLEPGSEINVFVNEYDGNGVGVANIGDTRLYITGVDPEHVEKRVRVDVTDFDEADSVGHGEFQKVIGTSSYTG</sequence>